<dbReference type="EMBL" id="JAAGAX010000006">
    <property type="protein sequence ID" value="KAF2311463.1"/>
    <property type="molecule type" value="Genomic_DNA"/>
</dbReference>
<dbReference type="PANTHER" id="PTHR13068:SF120">
    <property type="entry name" value="TRANSCRIPTION TERMINATION FACTOR MTERF2, CHLOROPLASTIC-LIKE ISOFORM X1"/>
    <property type="match status" value="1"/>
</dbReference>
<proteinExistence type="inferred from homology"/>
<reference evidence="4 5" key="1">
    <citation type="journal article" date="2020" name="Mol. Plant">
        <title>The Chromosome-Based Rubber Tree Genome Provides New Insights into Spurge Genome Evolution and Rubber Biosynthesis.</title>
        <authorList>
            <person name="Liu J."/>
            <person name="Shi C."/>
            <person name="Shi C.C."/>
            <person name="Li W."/>
            <person name="Zhang Q.J."/>
            <person name="Zhang Y."/>
            <person name="Li K."/>
            <person name="Lu H.F."/>
            <person name="Shi C."/>
            <person name="Zhu S.T."/>
            <person name="Xiao Z.Y."/>
            <person name="Nan H."/>
            <person name="Yue Y."/>
            <person name="Zhu X.G."/>
            <person name="Wu Y."/>
            <person name="Hong X.N."/>
            <person name="Fan G.Y."/>
            <person name="Tong Y."/>
            <person name="Zhang D."/>
            <person name="Mao C.L."/>
            <person name="Liu Y.L."/>
            <person name="Hao S.J."/>
            <person name="Liu W.Q."/>
            <person name="Lv M.Q."/>
            <person name="Zhang H.B."/>
            <person name="Liu Y."/>
            <person name="Hu-Tang G.R."/>
            <person name="Wang J.P."/>
            <person name="Wang J.H."/>
            <person name="Sun Y.H."/>
            <person name="Ni S.B."/>
            <person name="Chen W.B."/>
            <person name="Zhang X.C."/>
            <person name="Jiao Y.N."/>
            <person name="Eichler E.E."/>
            <person name="Li G.H."/>
            <person name="Liu X."/>
            <person name="Gao L.Z."/>
        </authorList>
    </citation>
    <scope>NUCLEOTIDE SEQUENCE [LARGE SCALE GENOMIC DNA]</scope>
    <source>
        <strain evidence="5">cv. GT1</strain>
        <tissue evidence="4">Leaf</tissue>
    </source>
</reference>
<keyword evidence="2" id="KW-0804">Transcription</keyword>
<organism evidence="4 5">
    <name type="scientific">Hevea brasiliensis</name>
    <name type="common">Para rubber tree</name>
    <name type="synonym">Siphonia brasiliensis</name>
    <dbReference type="NCBI Taxonomy" id="3981"/>
    <lineage>
        <taxon>Eukaryota</taxon>
        <taxon>Viridiplantae</taxon>
        <taxon>Streptophyta</taxon>
        <taxon>Embryophyta</taxon>
        <taxon>Tracheophyta</taxon>
        <taxon>Spermatophyta</taxon>
        <taxon>Magnoliopsida</taxon>
        <taxon>eudicotyledons</taxon>
        <taxon>Gunneridae</taxon>
        <taxon>Pentapetalae</taxon>
        <taxon>rosids</taxon>
        <taxon>fabids</taxon>
        <taxon>Malpighiales</taxon>
        <taxon>Euphorbiaceae</taxon>
        <taxon>Crotonoideae</taxon>
        <taxon>Micrandreae</taxon>
        <taxon>Hevea</taxon>
    </lineage>
</organism>
<dbReference type="Pfam" id="PF02536">
    <property type="entry name" value="mTERF"/>
    <property type="match status" value="1"/>
</dbReference>
<keyword evidence="3" id="KW-0809">Transit peptide</keyword>
<keyword evidence="5" id="KW-1185">Reference proteome</keyword>
<dbReference type="SMART" id="SM00733">
    <property type="entry name" value="Mterf"/>
    <property type="match status" value="5"/>
</dbReference>
<dbReference type="InterPro" id="IPR003690">
    <property type="entry name" value="MTERF"/>
</dbReference>
<name>A0A6A6MGG1_HEVBR</name>
<comment type="similarity">
    <text evidence="1">Belongs to the mTERF family.</text>
</comment>
<sequence length="287" mass="32426">MIRLFCVRLSQTRHRASPLTFSNGFLIPTFSHKLITDLSNSAFPQSPTISYLQNSCGLSLQAAISVSRKLQLESTENPDLVLNLLRAHGLTQIHIKNLIIKRPILLLADLDNNLKPNLDLFKSLGFSGTNLAEMLIKDPRVLEVDAETVVEFFRENELDVATILSAEPYILERSLENQIIPCINVLRRVVGNDMIVQKVIRGCHRILEFNAEKMLEPNMSLLVNHGVPEFIISKMFLFHPRSLLLKTDRLSEIINEVKKLGFSPTNVLFVLAVRTMVTTKKDSGRKS</sequence>
<keyword evidence="2" id="KW-0806">Transcription termination</keyword>
<evidence type="ECO:0000256" key="1">
    <source>
        <dbReference type="ARBA" id="ARBA00007692"/>
    </source>
</evidence>
<keyword evidence="2" id="KW-0805">Transcription regulation</keyword>
<evidence type="ECO:0000313" key="5">
    <source>
        <dbReference type="Proteomes" id="UP000467840"/>
    </source>
</evidence>
<accession>A0A6A6MGG1</accession>
<dbReference type="GO" id="GO:0006353">
    <property type="term" value="P:DNA-templated transcription termination"/>
    <property type="evidence" value="ECO:0007669"/>
    <property type="project" value="UniProtKB-KW"/>
</dbReference>
<protein>
    <submittedName>
        <fullName evidence="4">Uncharacterized protein</fullName>
    </submittedName>
</protein>
<dbReference type="Gene3D" id="1.25.70.10">
    <property type="entry name" value="Transcription termination factor 3, mitochondrial"/>
    <property type="match status" value="2"/>
</dbReference>
<gene>
    <name evidence="4" type="ORF">GH714_024043</name>
</gene>
<dbReference type="Proteomes" id="UP000467840">
    <property type="component" value="Chromosome 14"/>
</dbReference>
<evidence type="ECO:0000256" key="3">
    <source>
        <dbReference type="ARBA" id="ARBA00022946"/>
    </source>
</evidence>
<evidence type="ECO:0000256" key="2">
    <source>
        <dbReference type="ARBA" id="ARBA00022472"/>
    </source>
</evidence>
<dbReference type="AlphaFoldDB" id="A0A6A6MGG1"/>
<evidence type="ECO:0000313" key="4">
    <source>
        <dbReference type="EMBL" id="KAF2311463.1"/>
    </source>
</evidence>
<dbReference type="InterPro" id="IPR038538">
    <property type="entry name" value="MTERF_sf"/>
</dbReference>
<dbReference type="GO" id="GO:0003676">
    <property type="term" value="F:nucleic acid binding"/>
    <property type="evidence" value="ECO:0007669"/>
    <property type="project" value="InterPro"/>
</dbReference>
<dbReference type="PANTHER" id="PTHR13068">
    <property type="entry name" value="CGI-12 PROTEIN-RELATED"/>
    <property type="match status" value="1"/>
</dbReference>
<comment type="caution">
    <text evidence="4">The sequence shown here is derived from an EMBL/GenBank/DDBJ whole genome shotgun (WGS) entry which is preliminary data.</text>
</comment>